<dbReference type="Proteomes" id="UP001458880">
    <property type="component" value="Unassembled WGS sequence"/>
</dbReference>
<keyword evidence="2" id="KW-0540">Nuclease</keyword>
<dbReference type="GO" id="GO:0004519">
    <property type="term" value="F:endonuclease activity"/>
    <property type="evidence" value="ECO:0007669"/>
    <property type="project" value="UniProtKB-KW"/>
</dbReference>
<dbReference type="AlphaFoldDB" id="A0AAW1LCK1"/>
<comment type="caution">
    <text evidence="2">The sequence shown here is derived from an EMBL/GenBank/DDBJ whole genome shotgun (WGS) entry which is preliminary data.</text>
</comment>
<keyword evidence="3" id="KW-1185">Reference proteome</keyword>
<feature type="domain" description="Endonuclease/exonuclease/phosphatase" evidence="1">
    <location>
        <begin position="58"/>
        <end position="174"/>
    </location>
</feature>
<proteinExistence type="predicted"/>
<gene>
    <name evidence="2" type="ORF">QE152_g13651</name>
</gene>
<dbReference type="Pfam" id="PF14529">
    <property type="entry name" value="Exo_endo_phos_2"/>
    <property type="match status" value="1"/>
</dbReference>
<dbReference type="Gene3D" id="3.60.10.10">
    <property type="entry name" value="Endonuclease/exonuclease/phosphatase"/>
    <property type="match status" value="1"/>
</dbReference>
<protein>
    <submittedName>
        <fullName evidence="2">Endonuclease-reverse transcriptase</fullName>
    </submittedName>
</protein>
<dbReference type="InterPro" id="IPR036691">
    <property type="entry name" value="Endo/exonu/phosph_ase_sf"/>
</dbReference>
<dbReference type="InterPro" id="IPR005135">
    <property type="entry name" value="Endo/exonuclease/phosphatase"/>
</dbReference>
<keyword evidence="2" id="KW-0255">Endonuclease</keyword>
<name>A0AAW1LCK1_POPJA</name>
<evidence type="ECO:0000313" key="2">
    <source>
        <dbReference type="EMBL" id="KAK9731426.1"/>
    </source>
</evidence>
<sequence length="345" mass="40581">MDIDIAVISEPNINISISHNYIMDKNRNVAIYIRNKNMGIQGCSVGEGFVCIKWKDWCIYGCYCSPNIPYEDFKSFIDALTSNIKATDLDAVIAGDFNSKSPMWGSQFTDIRGEYLTEWAAELALNVENIGDTPTFQRGKTKSYIDITWAMEKISERVQKWRVLQGEFFTFHNHIYFEISHESEGCVKTNRIRRFLDKSRFVEQIKECFLNIEETITPDQFIDKLFKLNKECILSVHEDHRSMPYWWNGEIECKRKECHRLRRRLIRENGRRNGAPARATVELAYKKVKQELKYMIIETKRNHWKRLLEDLDEDIWGDGFKLVMRHLKKLTRIFGAMDLNLSCGT</sequence>
<evidence type="ECO:0000313" key="3">
    <source>
        <dbReference type="Proteomes" id="UP001458880"/>
    </source>
</evidence>
<dbReference type="CDD" id="cd09077">
    <property type="entry name" value="R1-I-EN"/>
    <property type="match status" value="1"/>
</dbReference>
<dbReference type="EMBL" id="JASPKY010000132">
    <property type="protein sequence ID" value="KAK9731426.1"/>
    <property type="molecule type" value="Genomic_DNA"/>
</dbReference>
<keyword evidence="2" id="KW-0378">Hydrolase</keyword>
<accession>A0AAW1LCK1</accession>
<dbReference type="SUPFAM" id="SSF56219">
    <property type="entry name" value="DNase I-like"/>
    <property type="match status" value="1"/>
</dbReference>
<evidence type="ECO:0000259" key="1">
    <source>
        <dbReference type="Pfam" id="PF14529"/>
    </source>
</evidence>
<reference evidence="2 3" key="1">
    <citation type="journal article" date="2024" name="BMC Genomics">
        <title>De novo assembly and annotation of Popillia japonica's genome with initial clues to its potential as an invasive pest.</title>
        <authorList>
            <person name="Cucini C."/>
            <person name="Boschi S."/>
            <person name="Funari R."/>
            <person name="Cardaioli E."/>
            <person name="Iannotti N."/>
            <person name="Marturano G."/>
            <person name="Paoli F."/>
            <person name="Bruttini M."/>
            <person name="Carapelli A."/>
            <person name="Frati F."/>
            <person name="Nardi F."/>
        </authorList>
    </citation>
    <scope>NUCLEOTIDE SEQUENCE [LARGE SCALE GENOMIC DNA]</scope>
    <source>
        <strain evidence="2">DMR45628</strain>
    </source>
</reference>
<organism evidence="2 3">
    <name type="scientific">Popillia japonica</name>
    <name type="common">Japanese beetle</name>
    <dbReference type="NCBI Taxonomy" id="7064"/>
    <lineage>
        <taxon>Eukaryota</taxon>
        <taxon>Metazoa</taxon>
        <taxon>Ecdysozoa</taxon>
        <taxon>Arthropoda</taxon>
        <taxon>Hexapoda</taxon>
        <taxon>Insecta</taxon>
        <taxon>Pterygota</taxon>
        <taxon>Neoptera</taxon>
        <taxon>Endopterygota</taxon>
        <taxon>Coleoptera</taxon>
        <taxon>Polyphaga</taxon>
        <taxon>Scarabaeiformia</taxon>
        <taxon>Scarabaeidae</taxon>
        <taxon>Rutelinae</taxon>
        <taxon>Popillia</taxon>
    </lineage>
</organism>